<evidence type="ECO:0000313" key="11">
    <source>
        <dbReference type="EMBL" id="WSE32167.1"/>
    </source>
</evidence>
<reference evidence="11 12" key="1">
    <citation type="journal article" date="2015" name="Int. J. Syst. Evol. Microbiol.">
        <title>Amycolatopsis rhabdoformis sp. nov., an actinomycete isolated from a tropical forest soil.</title>
        <authorList>
            <person name="Souza W.R."/>
            <person name="Silva R.E."/>
            <person name="Goodfellow M."/>
            <person name="Busarakam K."/>
            <person name="Figueiro F.S."/>
            <person name="Ferreira D."/>
            <person name="Rodrigues-Filho E."/>
            <person name="Moraes L.A.B."/>
            <person name="Zucchi T.D."/>
        </authorList>
    </citation>
    <scope>NUCLEOTIDE SEQUENCE [LARGE SCALE GENOMIC DNA]</scope>
    <source>
        <strain evidence="11 12">NCIMB 14900</strain>
    </source>
</reference>
<dbReference type="GO" id="GO:0016740">
    <property type="term" value="F:transferase activity"/>
    <property type="evidence" value="ECO:0007669"/>
    <property type="project" value="UniProtKB-KW"/>
</dbReference>
<dbReference type="Proteomes" id="UP001330812">
    <property type="component" value="Chromosome"/>
</dbReference>
<evidence type="ECO:0000256" key="5">
    <source>
        <dbReference type="ARBA" id="ARBA00022679"/>
    </source>
</evidence>
<sequence>MTDPDRRAWTRVIMGLPISLHLRGPGVRTDAGVEPAVDAVFEHLRTVDRLFSPYRPDSQVSLLRHGRLAPAERHPWVAEVAQLCDEARDRTDGYFDARLPGGYDPSGLVKGWAAQNATALLDRVPHYDFCLNAGGDVITRVRRPGSPAWRVGVEDPRDRTGLLTTLTVRDGAVATSGTAARGHHIVNPRTAKPARTLLAATISGPSLLWADVFATAAVARGGDVARWLRSRAPDYEAHAITSDRRTR</sequence>
<evidence type="ECO:0000256" key="1">
    <source>
        <dbReference type="ARBA" id="ARBA00001946"/>
    </source>
</evidence>
<dbReference type="PANTHER" id="PTHR30040">
    <property type="entry name" value="THIAMINE BIOSYNTHESIS LIPOPROTEIN APBE"/>
    <property type="match status" value="1"/>
</dbReference>
<evidence type="ECO:0000256" key="9">
    <source>
        <dbReference type="ARBA" id="ARBA00031306"/>
    </source>
</evidence>
<keyword evidence="12" id="KW-1185">Reference proteome</keyword>
<evidence type="ECO:0000256" key="8">
    <source>
        <dbReference type="ARBA" id="ARBA00022842"/>
    </source>
</evidence>
<evidence type="ECO:0000256" key="10">
    <source>
        <dbReference type="ARBA" id="ARBA00048540"/>
    </source>
</evidence>
<evidence type="ECO:0000256" key="7">
    <source>
        <dbReference type="ARBA" id="ARBA00022827"/>
    </source>
</evidence>
<evidence type="ECO:0000256" key="2">
    <source>
        <dbReference type="ARBA" id="ARBA00011955"/>
    </source>
</evidence>
<dbReference type="SUPFAM" id="SSF143631">
    <property type="entry name" value="ApbE-like"/>
    <property type="match status" value="1"/>
</dbReference>
<dbReference type="PANTHER" id="PTHR30040:SF2">
    <property type="entry name" value="FAD:PROTEIN FMN TRANSFERASE"/>
    <property type="match status" value="1"/>
</dbReference>
<name>A0ABZ1ID36_9PSEU</name>
<gene>
    <name evidence="11" type="ORF">VSH64_08600</name>
</gene>
<keyword evidence="6" id="KW-0479">Metal-binding</keyword>
<dbReference type="InterPro" id="IPR003374">
    <property type="entry name" value="ApbE-like_sf"/>
</dbReference>
<comment type="catalytic activity">
    <reaction evidence="10">
        <text>L-threonyl-[protein] + FAD = FMN-L-threonyl-[protein] + AMP + H(+)</text>
        <dbReference type="Rhea" id="RHEA:36847"/>
        <dbReference type="Rhea" id="RHEA-COMP:11060"/>
        <dbReference type="Rhea" id="RHEA-COMP:11061"/>
        <dbReference type="ChEBI" id="CHEBI:15378"/>
        <dbReference type="ChEBI" id="CHEBI:30013"/>
        <dbReference type="ChEBI" id="CHEBI:57692"/>
        <dbReference type="ChEBI" id="CHEBI:74257"/>
        <dbReference type="ChEBI" id="CHEBI:456215"/>
        <dbReference type="EC" id="2.7.1.180"/>
    </reaction>
</comment>
<keyword evidence="7" id="KW-0274">FAD</keyword>
<dbReference type="EMBL" id="CP142149">
    <property type="protein sequence ID" value="WSE32167.1"/>
    <property type="molecule type" value="Genomic_DNA"/>
</dbReference>
<organism evidence="11 12">
    <name type="scientific">Amycolatopsis rhabdoformis</name>
    <dbReference type="NCBI Taxonomy" id="1448059"/>
    <lineage>
        <taxon>Bacteria</taxon>
        <taxon>Bacillati</taxon>
        <taxon>Actinomycetota</taxon>
        <taxon>Actinomycetes</taxon>
        <taxon>Pseudonocardiales</taxon>
        <taxon>Pseudonocardiaceae</taxon>
        <taxon>Amycolatopsis</taxon>
    </lineage>
</organism>
<dbReference type="RefSeq" id="WP_326834975.1">
    <property type="nucleotide sequence ID" value="NZ_CP142149.1"/>
</dbReference>
<dbReference type="InterPro" id="IPR024932">
    <property type="entry name" value="ApbE"/>
</dbReference>
<dbReference type="EC" id="2.7.1.180" evidence="2"/>
<proteinExistence type="predicted"/>
<evidence type="ECO:0000313" key="12">
    <source>
        <dbReference type="Proteomes" id="UP001330812"/>
    </source>
</evidence>
<comment type="cofactor">
    <cofactor evidence="1">
        <name>Mg(2+)</name>
        <dbReference type="ChEBI" id="CHEBI:18420"/>
    </cofactor>
</comment>
<keyword evidence="4" id="KW-0285">Flavoprotein</keyword>
<dbReference type="Gene3D" id="3.10.520.10">
    <property type="entry name" value="ApbE-like domains"/>
    <property type="match status" value="2"/>
</dbReference>
<evidence type="ECO:0000256" key="4">
    <source>
        <dbReference type="ARBA" id="ARBA00022630"/>
    </source>
</evidence>
<accession>A0ABZ1ID36</accession>
<dbReference type="Pfam" id="PF02424">
    <property type="entry name" value="ApbE"/>
    <property type="match status" value="2"/>
</dbReference>
<keyword evidence="5 11" id="KW-0808">Transferase</keyword>
<keyword evidence="8" id="KW-0460">Magnesium</keyword>
<evidence type="ECO:0000256" key="3">
    <source>
        <dbReference type="ARBA" id="ARBA00016337"/>
    </source>
</evidence>
<protein>
    <recommendedName>
        <fullName evidence="3">FAD:protein FMN transferase</fullName>
        <ecNumber evidence="2">2.7.1.180</ecNumber>
    </recommendedName>
    <alternativeName>
        <fullName evidence="9">Flavin transferase</fullName>
    </alternativeName>
</protein>
<evidence type="ECO:0000256" key="6">
    <source>
        <dbReference type="ARBA" id="ARBA00022723"/>
    </source>
</evidence>